<protein>
    <submittedName>
        <fullName evidence="17">Tubulin beta chain isoform X1</fullName>
    </submittedName>
</protein>
<evidence type="ECO:0000256" key="4">
    <source>
        <dbReference type="ARBA" id="ARBA00011747"/>
    </source>
</evidence>
<dbReference type="PANTHER" id="PTHR11588">
    <property type="entry name" value="TUBULIN"/>
    <property type="match status" value="1"/>
</dbReference>
<sequence>MWKWDWRKVLGGDRGRAWPDTGRKFSRGIRSSIATIERVFRGRGRYRSNIYRLTVHFTPKSGISRLSFPDKRYVPRAILVDLDPSSVNNVLSGAWGKMFKPDNVATGKAGTGNNWAKGYYTEGAELISVALDLIRTEAEACDLIQGIQLVHSLGGGSGGGMSALLMTKLKEEYPETIIKSYCVIPHSSMPTVVVEPYNAILTLVKAIDCNDQTFCVDNRAMHHICTNVLKLTTPTFTDTNRIISNYMSGITTCFRFPGQLNTDLRKLLVNLVPFPRLHFFIPGYAPLYSRSAAPYVKLDVAELTKQLFHANSMFVYCDPTRAKFLTVAVIFRGRMSTKYVDEQMLNIRSKNSPHFIEWIPNNIQTAICDIPPRGINMSGSMISNSTAIQKPVKRLMSAFDDMLKKRAYLHWYTNEGMDESEFNESYSTMYDLLFEYQQHQEAVAETSIVDESTEYEE</sequence>
<feature type="domain" description="Tubulin/FtsZ GTPase" evidence="13">
    <location>
        <begin position="62"/>
        <end position="258"/>
    </location>
</feature>
<evidence type="ECO:0000259" key="14">
    <source>
        <dbReference type="SMART" id="SM00865"/>
    </source>
</evidence>
<evidence type="ECO:0000256" key="6">
    <source>
        <dbReference type="ARBA" id="ARBA00022701"/>
    </source>
</evidence>
<accession>A0A7M7GW20</accession>
<dbReference type="RefSeq" id="XP_006567221.1">
    <property type="nucleotide sequence ID" value="XM_006567158.3"/>
</dbReference>
<reference evidence="17" key="2">
    <citation type="submission" date="2025-04" db="UniProtKB">
        <authorList>
            <consortium name="RefSeq"/>
        </authorList>
    </citation>
    <scope>IDENTIFICATION</scope>
    <source>
        <strain evidence="17">DH4</strain>
        <tissue evidence="17">Whole body</tissue>
    </source>
</reference>
<evidence type="ECO:0000256" key="3">
    <source>
        <dbReference type="ARBA" id="ARBA00009636"/>
    </source>
</evidence>
<dbReference type="SMART" id="SM00864">
    <property type="entry name" value="Tubulin"/>
    <property type="match status" value="1"/>
</dbReference>
<evidence type="ECO:0000256" key="9">
    <source>
        <dbReference type="ARBA" id="ARBA00022842"/>
    </source>
</evidence>
<dbReference type="FunFam" id="3.30.1330.20:FF:000009">
    <property type="entry name" value="Tubulin beta chain"/>
    <property type="match status" value="1"/>
</dbReference>
<dbReference type="GeneID" id="100577548"/>
<keyword evidence="8" id="KW-0547">Nucleotide-binding</keyword>
<dbReference type="GO" id="GO:0005874">
    <property type="term" value="C:microtubule"/>
    <property type="evidence" value="ECO:0007669"/>
    <property type="project" value="UniProtKB-KW"/>
</dbReference>
<proteinExistence type="inferred from homology"/>
<dbReference type="Proteomes" id="UP000005203">
    <property type="component" value="Linkage group LG4"/>
</dbReference>
<accession>A0A8B6Z594</accession>
<comment type="cofactor">
    <cofactor evidence="1">
        <name>Mg(2+)</name>
        <dbReference type="ChEBI" id="CHEBI:18420"/>
    </cofactor>
</comment>
<evidence type="ECO:0000256" key="2">
    <source>
        <dbReference type="ARBA" id="ARBA00004245"/>
    </source>
</evidence>
<dbReference type="CDD" id="cd02187">
    <property type="entry name" value="beta_tubulin"/>
    <property type="match status" value="1"/>
</dbReference>
<organism evidence="15">
    <name type="scientific">Apis mellifera</name>
    <name type="common">Honeybee</name>
    <dbReference type="NCBI Taxonomy" id="7460"/>
    <lineage>
        <taxon>Eukaryota</taxon>
        <taxon>Metazoa</taxon>
        <taxon>Ecdysozoa</taxon>
        <taxon>Arthropoda</taxon>
        <taxon>Hexapoda</taxon>
        <taxon>Insecta</taxon>
        <taxon>Pterygota</taxon>
        <taxon>Neoptera</taxon>
        <taxon>Endopterygota</taxon>
        <taxon>Hymenoptera</taxon>
        <taxon>Apocrita</taxon>
        <taxon>Aculeata</taxon>
        <taxon>Apoidea</taxon>
        <taxon>Anthophila</taxon>
        <taxon>Apidae</taxon>
        <taxon>Apis</taxon>
    </lineage>
</organism>
<keyword evidence="11" id="KW-0206">Cytoskeleton</keyword>
<evidence type="ECO:0000256" key="10">
    <source>
        <dbReference type="ARBA" id="ARBA00023134"/>
    </source>
</evidence>
<keyword evidence="10" id="KW-0342">GTP-binding</keyword>
<dbReference type="AlphaFoldDB" id="A0A7M7GW20"/>
<evidence type="ECO:0000256" key="1">
    <source>
        <dbReference type="ARBA" id="ARBA00001946"/>
    </source>
</evidence>
<dbReference type="InterPro" id="IPR018316">
    <property type="entry name" value="Tubulin/FtsZ_2-layer-sand-dom"/>
</dbReference>
<dbReference type="GO" id="GO:0005525">
    <property type="term" value="F:GTP binding"/>
    <property type="evidence" value="ECO:0007669"/>
    <property type="project" value="UniProtKB-KW"/>
</dbReference>
<dbReference type="SUPFAM" id="SSF55307">
    <property type="entry name" value="Tubulin C-terminal domain-like"/>
    <property type="match status" value="1"/>
</dbReference>
<evidence type="ECO:0000259" key="13">
    <source>
        <dbReference type="SMART" id="SM00864"/>
    </source>
</evidence>
<dbReference type="Gene3D" id="1.10.287.600">
    <property type="entry name" value="Helix hairpin bin"/>
    <property type="match status" value="1"/>
</dbReference>
<comment type="subunit">
    <text evidence="4">Dimer of alpha and beta chains. A typical microtubule is a hollow water-filled tube with an outer diameter of 25 nm and an inner diameter of 15 nM. Alpha-beta heterodimers associate head-to-tail to form protofilaments running lengthwise along the microtubule wall with the beta-tubulin subunit facing the microtubule plus end conferring a structural polarity. Microtubules usually have 13 protofilaments but different protofilament numbers can be found in some organisms and specialized cells.</text>
</comment>
<dbReference type="PRINTS" id="PR01163">
    <property type="entry name" value="BETATUBULIN"/>
</dbReference>
<dbReference type="InterPro" id="IPR037103">
    <property type="entry name" value="Tubulin/FtsZ-like_C"/>
</dbReference>
<evidence type="ECO:0000313" key="15">
    <source>
        <dbReference type="EnsemblMetazoa" id="XP_006567221"/>
    </source>
</evidence>
<dbReference type="PRINTS" id="PR01161">
    <property type="entry name" value="TUBULIN"/>
</dbReference>
<keyword evidence="6" id="KW-0493">Microtubule</keyword>
<dbReference type="GO" id="GO:0046872">
    <property type="term" value="F:metal ion binding"/>
    <property type="evidence" value="ECO:0007669"/>
    <property type="project" value="UniProtKB-KW"/>
</dbReference>
<keyword evidence="9" id="KW-0460">Magnesium</keyword>
<keyword evidence="16" id="KW-1185">Reference proteome</keyword>
<reference evidence="15" key="1">
    <citation type="submission" date="2021-01" db="UniProtKB">
        <authorList>
            <consortium name="EnsemblMetazoa"/>
        </authorList>
    </citation>
    <scope>IDENTIFICATION</scope>
    <source>
        <strain evidence="15">DH4</strain>
    </source>
</reference>
<dbReference type="InterPro" id="IPR036525">
    <property type="entry name" value="Tubulin/FtsZ_GTPase_sf"/>
</dbReference>
<evidence type="ECO:0000256" key="5">
    <source>
        <dbReference type="ARBA" id="ARBA00022490"/>
    </source>
</evidence>
<evidence type="ECO:0000256" key="8">
    <source>
        <dbReference type="ARBA" id="ARBA00022741"/>
    </source>
</evidence>
<dbReference type="InterPro" id="IPR000217">
    <property type="entry name" value="Tubulin"/>
</dbReference>
<dbReference type="GO" id="GO:0007017">
    <property type="term" value="P:microtubule-based process"/>
    <property type="evidence" value="ECO:0007669"/>
    <property type="project" value="InterPro"/>
</dbReference>
<dbReference type="Gene3D" id="3.30.1330.20">
    <property type="entry name" value="Tubulin/FtsZ, C-terminal domain"/>
    <property type="match status" value="1"/>
</dbReference>
<keyword evidence="5" id="KW-0963">Cytoplasm</keyword>
<evidence type="ECO:0000313" key="17">
    <source>
        <dbReference type="RefSeq" id="XP_006567221.1"/>
    </source>
</evidence>
<dbReference type="InterPro" id="IPR008280">
    <property type="entry name" value="Tub_FtsZ_C"/>
</dbReference>
<dbReference type="Pfam" id="PF03953">
    <property type="entry name" value="Tubulin_C"/>
    <property type="match status" value="1"/>
</dbReference>
<comment type="function">
    <text evidence="12">Tubulin is the major constituent of microtubules, a cylinder consisting of laterally associated linear protofilaments composed of alpha- and beta-tubulin heterodimers. Microtubules grow by the addition of GTP-tubulin dimers to the microtubule end, where a stabilizing cap forms. Below the cap, tubulin dimers are in GDP-bound state, owing to GTPase activity of alpha-tubulin.</text>
</comment>
<gene>
    <name evidence="15" type="primary">100577548</name>
    <name evidence="17" type="synonym">LOC100577548</name>
</gene>
<dbReference type="GO" id="GO:0003924">
    <property type="term" value="F:GTPase activity"/>
    <property type="evidence" value="ECO:0007669"/>
    <property type="project" value="InterPro"/>
</dbReference>
<evidence type="ECO:0000313" key="16">
    <source>
        <dbReference type="Proteomes" id="UP000005203"/>
    </source>
</evidence>
<comment type="subcellular location">
    <subcellularLocation>
        <location evidence="2">Cytoplasm</location>
        <location evidence="2">Cytoskeleton</location>
    </subcellularLocation>
</comment>
<comment type="similarity">
    <text evidence="3">Belongs to the tubulin family.</text>
</comment>
<dbReference type="SUPFAM" id="SSF52490">
    <property type="entry name" value="Tubulin nucleotide-binding domain-like"/>
    <property type="match status" value="1"/>
</dbReference>
<dbReference type="Pfam" id="PF00091">
    <property type="entry name" value="Tubulin"/>
    <property type="match status" value="1"/>
</dbReference>
<dbReference type="GO" id="GO:0005200">
    <property type="term" value="F:structural constituent of cytoskeleton"/>
    <property type="evidence" value="ECO:0007669"/>
    <property type="project" value="InterPro"/>
</dbReference>
<dbReference type="InterPro" id="IPR002453">
    <property type="entry name" value="Beta_tubulin"/>
</dbReference>
<dbReference type="InterPro" id="IPR003008">
    <property type="entry name" value="Tubulin_FtsZ_GTPase"/>
</dbReference>
<evidence type="ECO:0000256" key="11">
    <source>
        <dbReference type="ARBA" id="ARBA00023212"/>
    </source>
</evidence>
<dbReference type="InterPro" id="IPR023123">
    <property type="entry name" value="Tubulin_C"/>
</dbReference>
<evidence type="ECO:0000256" key="12">
    <source>
        <dbReference type="ARBA" id="ARBA00034296"/>
    </source>
</evidence>
<dbReference type="EnsemblMetazoa" id="XM_006567158">
    <property type="protein sequence ID" value="XP_006567221"/>
    <property type="gene ID" value="LOC100577548"/>
</dbReference>
<dbReference type="SMART" id="SM00865">
    <property type="entry name" value="Tubulin_C"/>
    <property type="match status" value="1"/>
</dbReference>
<dbReference type="OrthoDB" id="7626951at2759"/>
<name>A0A7M7GW20_APIME</name>
<evidence type="ECO:0000256" key="7">
    <source>
        <dbReference type="ARBA" id="ARBA00022723"/>
    </source>
</evidence>
<dbReference type="Gene3D" id="3.40.50.1440">
    <property type="entry name" value="Tubulin/FtsZ, GTPase domain"/>
    <property type="match status" value="1"/>
</dbReference>
<feature type="domain" description="Tubulin/FtsZ 2-layer sandwich" evidence="14">
    <location>
        <begin position="260"/>
        <end position="397"/>
    </location>
</feature>
<keyword evidence="7" id="KW-0479">Metal-binding</keyword>